<dbReference type="Gene3D" id="1.25.40.20">
    <property type="entry name" value="Ankyrin repeat-containing domain"/>
    <property type="match status" value="1"/>
</dbReference>
<proteinExistence type="predicted"/>
<organism evidence="1 2">
    <name type="scientific">Tritrichomonas musculus</name>
    <dbReference type="NCBI Taxonomy" id="1915356"/>
    <lineage>
        <taxon>Eukaryota</taxon>
        <taxon>Metamonada</taxon>
        <taxon>Parabasalia</taxon>
        <taxon>Tritrichomonadida</taxon>
        <taxon>Tritrichomonadidae</taxon>
        <taxon>Tritrichomonas</taxon>
    </lineage>
</organism>
<sequence>MSAYNIVQQLLSIKKIDPNSKHIKLSTFSGSEKDYQEKSALIIAIERENIEIIRLLVSIKKTNVNSIHLNRYDGGKYIEENNALIIATMTKNPEIVQLLLSRKNIDINAKYFLKSPKSDSKIFW</sequence>
<keyword evidence="2" id="KW-1185">Reference proteome</keyword>
<dbReference type="Pfam" id="PF12796">
    <property type="entry name" value="Ank_2"/>
    <property type="match status" value="1"/>
</dbReference>
<accession>A0ABR2K8I1</accession>
<reference evidence="1 2" key="1">
    <citation type="submission" date="2024-04" db="EMBL/GenBank/DDBJ databases">
        <title>Tritrichomonas musculus Genome.</title>
        <authorList>
            <person name="Alves-Ferreira E."/>
            <person name="Grigg M."/>
            <person name="Lorenzi H."/>
            <person name="Galac M."/>
        </authorList>
    </citation>
    <scope>NUCLEOTIDE SEQUENCE [LARGE SCALE GENOMIC DNA]</scope>
    <source>
        <strain evidence="1 2">EAF2021</strain>
    </source>
</reference>
<evidence type="ECO:0000313" key="1">
    <source>
        <dbReference type="EMBL" id="KAK8887437.1"/>
    </source>
</evidence>
<dbReference type="SUPFAM" id="SSF48403">
    <property type="entry name" value="Ankyrin repeat"/>
    <property type="match status" value="1"/>
</dbReference>
<dbReference type="SMART" id="SM00248">
    <property type="entry name" value="ANK"/>
    <property type="match status" value="2"/>
</dbReference>
<gene>
    <name evidence="1" type="ORF">M9Y10_038481</name>
</gene>
<dbReference type="Proteomes" id="UP001470230">
    <property type="component" value="Unassembled WGS sequence"/>
</dbReference>
<name>A0ABR2K8I1_9EUKA</name>
<comment type="caution">
    <text evidence="1">The sequence shown here is derived from an EMBL/GenBank/DDBJ whole genome shotgun (WGS) entry which is preliminary data.</text>
</comment>
<protein>
    <recommendedName>
        <fullName evidence="3">Ankyrin repeat protein</fullName>
    </recommendedName>
</protein>
<evidence type="ECO:0000313" key="2">
    <source>
        <dbReference type="Proteomes" id="UP001470230"/>
    </source>
</evidence>
<dbReference type="InterPro" id="IPR036770">
    <property type="entry name" value="Ankyrin_rpt-contain_sf"/>
</dbReference>
<dbReference type="InterPro" id="IPR002110">
    <property type="entry name" value="Ankyrin_rpt"/>
</dbReference>
<dbReference type="EMBL" id="JAPFFF010000006">
    <property type="protein sequence ID" value="KAK8887437.1"/>
    <property type="molecule type" value="Genomic_DNA"/>
</dbReference>
<evidence type="ECO:0008006" key="3">
    <source>
        <dbReference type="Google" id="ProtNLM"/>
    </source>
</evidence>